<proteinExistence type="inferred from homology"/>
<dbReference type="PANTHER" id="PTHR23404">
    <property type="entry name" value="MOLYBDOPTERIN SYNTHASE RELATED"/>
    <property type="match status" value="1"/>
</dbReference>
<dbReference type="Proteomes" id="UP000315889">
    <property type="component" value="Unassembled WGS sequence"/>
</dbReference>
<evidence type="ECO:0000256" key="9">
    <source>
        <dbReference type="ARBA" id="ARBA00030781"/>
    </source>
</evidence>
<reference evidence="12 13" key="1">
    <citation type="submission" date="2019-02" db="EMBL/GenBank/DDBJ databases">
        <title>Prokaryotic population dynamics and viral predation in marine succession experiment using metagenomics: the confinement effect.</title>
        <authorList>
            <person name="Haro-Moreno J.M."/>
            <person name="Rodriguez-Valera F."/>
            <person name="Lopez-Perez M."/>
        </authorList>
    </citation>
    <scope>NUCLEOTIDE SEQUENCE [LARGE SCALE GENOMIC DNA]</scope>
    <source>
        <strain evidence="12">MED-G170</strain>
    </source>
</reference>
<evidence type="ECO:0000256" key="11">
    <source>
        <dbReference type="ARBA" id="ARBA00049878"/>
    </source>
</evidence>
<gene>
    <name evidence="12" type="ORF">EVB03_08075</name>
</gene>
<dbReference type="EC" id="2.8.1.12" evidence="3"/>
<evidence type="ECO:0000256" key="3">
    <source>
        <dbReference type="ARBA" id="ARBA00011950"/>
    </source>
</evidence>
<dbReference type="InterPro" id="IPR003448">
    <property type="entry name" value="Mopterin_biosynth_MoaE"/>
</dbReference>
<organism evidence="12 13">
    <name type="scientific">SAR92 clade bacterium</name>
    <dbReference type="NCBI Taxonomy" id="2315479"/>
    <lineage>
        <taxon>Bacteria</taxon>
        <taxon>Pseudomonadati</taxon>
        <taxon>Pseudomonadota</taxon>
        <taxon>Gammaproteobacteria</taxon>
        <taxon>Cellvibrionales</taxon>
        <taxon>Porticoccaceae</taxon>
        <taxon>SAR92 clade</taxon>
    </lineage>
</organism>
<dbReference type="GO" id="GO:0006777">
    <property type="term" value="P:Mo-molybdopterin cofactor biosynthetic process"/>
    <property type="evidence" value="ECO:0007669"/>
    <property type="project" value="UniProtKB-KW"/>
</dbReference>
<keyword evidence="5" id="KW-0501">Molybdenum cofactor biosynthesis</keyword>
<accession>A0A520MDL5</accession>
<protein>
    <recommendedName>
        <fullName evidence="4">Molybdopterin synthase catalytic subunit</fullName>
        <ecNumber evidence="3">2.8.1.12</ecNumber>
    </recommendedName>
    <alternativeName>
        <fullName evidence="9">MPT synthase subunit 2</fullName>
    </alternativeName>
    <alternativeName>
        <fullName evidence="7">Molybdenum cofactor biosynthesis protein E</fullName>
    </alternativeName>
    <alternativeName>
        <fullName evidence="8">Molybdopterin-converting factor large subunit</fullName>
    </alternativeName>
    <alternativeName>
        <fullName evidence="10">Molybdopterin-converting factor subunit 2</fullName>
    </alternativeName>
</protein>
<evidence type="ECO:0000313" key="13">
    <source>
        <dbReference type="Proteomes" id="UP000315889"/>
    </source>
</evidence>
<comment type="caution">
    <text evidence="12">The sequence shown here is derived from an EMBL/GenBank/DDBJ whole genome shotgun (WGS) entry which is preliminary data.</text>
</comment>
<evidence type="ECO:0000256" key="1">
    <source>
        <dbReference type="ARBA" id="ARBA00005046"/>
    </source>
</evidence>
<evidence type="ECO:0000256" key="5">
    <source>
        <dbReference type="ARBA" id="ARBA00023150"/>
    </source>
</evidence>
<name>A0A520MDL5_9GAMM</name>
<evidence type="ECO:0000256" key="4">
    <source>
        <dbReference type="ARBA" id="ARBA00013858"/>
    </source>
</evidence>
<evidence type="ECO:0000256" key="7">
    <source>
        <dbReference type="ARBA" id="ARBA00029745"/>
    </source>
</evidence>
<comment type="pathway">
    <text evidence="1">Cofactor biosynthesis; molybdopterin biosynthesis.</text>
</comment>
<evidence type="ECO:0000256" key="6">
    <source>
        <dbReference type="ARBA" id="ARBA00026066"/>
    </source>
</evidence>
<evidence type="ECO:0000313" key="12">
    <source>
        <dbReference type="EMBL" id="RZO19323.1"/>
    </source>
</evidence>
<dbReference type="Gene3D" id="3.90.1170.40">
    <property type="entry name" value="Molybdopterin biosynthesis MoaE subunit"/>
    <property type="match status" value="1"/>
</dbReference>
<evidence type="ECO:0000256" key="8">
    <source>
        <dbReference type="ARBA" id="ARBA00030407"/>
    </source>
</evidence>
<dbReference type="EMBL" id="SHBP01000013">
    <property type="protein sequence ID" value="RZO19323.1"/>
    <property type="molecule type" value="Genomic_DNA"/>
</dbReference>
<dbReference type="InterPro" id="IPR036563">
    <property type="entry name" value="MoaE_sf"/>
</dbReference>
<comment type="similarity">
    <text evidence="2">Belongs to the MoaE family.</text>
</comment>
<dbReference type="CDD" id="cd00756">
    <property type="entry name" value="MoaE"/>
    <property type="match status" value="1"/>
</dbReference>
<comment type="subunit">
    <text evidence="6">Heterotetramer of 2 MoaD subunits and 2 MoaE subunits. Also stable as homodimer. The enzyme changes between these two forms during catalysis.</text>
</comment>
<sequence>MSVLMSIQEDDFDIGVEHLRLKSAGNGVGAIVTFTGLVREFESEPKSTDFQRNLSTLTLEYYPEMTEKLLSEIIQQSFDRWPLVAVSVVHRVGSLKPNDQIVFVGVASEHRIEAFQAAQFLMDYLKTRATFWKKIEADGQSHWAEAKVSDNVAAAKWEG</sequence>
<evidence type="ECO:0000256" key="2">
    <source>
        <dbReference type="ARBA" id="ARBA00005426"/>
    </source>
</evidence>
<dbReference type="Pfam" id="PF02391">
    <property type="entry name" value="MoaE"/>
    <property type="match status" value="1"/>
</dbReference>
<evidence type="ECO:0000256" key="10">
    <source>
        <dbReference type="ARBA" id="ARBA00032474"/>
    </source>
</evidence>
<dbReference type="SUPFAM" id="SSF54690">
    <property type="entry name" value="Molybdopterin synthase subunit MoaE"/>
    <property type="match status" value="1"/>
</dbReference>
<dbReference type="AlphaFoldDB" id="A0A520MDL5"/>
<comment type="catalytic activity">
    <reaction evidence="11">
        <text>2 [molybdopterin-synthase sulfur-carrier protein]-C-terminal-Gly-aminoethanethioate + cyclic pyranopterin phosphate + H2O = molybdopterin + 2 [molybdopterin-synthase sulfur-carrier protein]-C-terminal Gly-Gly + 2 H(+)</text>
        <dbReference type="Rhea" id="RHEA:26333"/>
        <dbReference type="Rhea" id="RHEA-COMP:12202"/>
        <dbReference type="Rhea" id="RHEA-COMP:19907"/>
        <dbReference type="ChEBI" id="CHEBI:15377"/>
        <dbReference type="ChEBI" id="CHEBI:15378"/>
        <dbReference type="ChEBI" id="CHEBI:58698"/>
        <dbReference type="ChEBI" id="CHEBI:59648"/>
        <dbReference type="ChEBI" id="CHEBI:90778"/>
        <dbReference type="ChEBI" id="CHEBI:232372"/>
        <dbReference type="EC" id="2.8.1.12"/>
    </reaction>
</comment>
<dbReference type="GO" id="GO:0030366">
    <property type="term" value="F:molybdopterin synthase activity"/>
    <property type="evidence" value="ECO:0007669"/>
    <property type="project" value="UniProtKB-EC"/>
</dbReference>
<dbReference type="UniPathway" id="UPA00344"/>